<keyword evidence="2" id="KW-1185">Reference proteome</keyword>
<evidence type="ECO:0000313" key="2">
    <source>
        <dbReference type="Proteomes" id="UP000600080"/>
    </source>
</evidence>
<dbReference type="InterPro" id="IPR046681">
    <property type="entry name" value="DUF6551"/>
</dbReference>
<sequence length="268" mass="29066">MSSRIQHTVEIELIEPSRVTTDRHVNTRPVDNAWVARKLREGFDVGRLGVPQVSARPDGTYIWLDGQNRGALCVAADHGDTKIGVKVFRGLTTQQEAELFLGLNDNRRVQPLYKFMAEVTAGHPEALAITRAAHDHGWIISDSGSSNSIIAVAALRKIYGKSSEKGQLLRRTLRIVTDAWGNSPNAANSYVLLGVASVLFEFPFLDSDALVRKLSKSAGGPASLLGKGRGFKAVTGGTVVEGIAKVVRDTYNSGRRSGKLTTDSREPF</sequence>
<evidence type="ECO:0008006" key="3">
    <source>
        <dbReference type="Google" id="ProtNLM"/>
    </source>
</evidence>
<organism evidence="1 2">
    <name type="scientific">Streptomyces kronopolitis</name>
    <dbReference type="NCBI Taxonomy" id="1612435"/>
    <lineage>
        <taxon>Bacteria</taxon>
        <taxon>Bacillati</taxon>
        <taxon>Actinomycetota</taxon>
        <taxon>Actinomycetes</taxon>
        <taxon>Kitasatosporales</taxon>
        <taxon>Streptomycetaceae</taxon>
        <taxon>Streptomyces</taxon>
    </lineage>
</organism>
<accession>A0ABQ2JS76</accession>
<dbReference type="Proteomes" id="UP000600080">
    <property type="component" value="Unassembled WGS sequence"/>
</dbReference>
<protein>
    <recommendedName>
        <fullName evidence="3">ParB/Sulfiredoxin domain-containing protein</fullName>
    </recommendedName>
</protein>
<gene>
    <name evidence="1" type="ORF">GCM10012285_49610</name>
</gene>
<dbReference type="RefSeq" id="WP_189101548.1">
    <property type="nucleotide sequence ID" value="NZ_BMND01000025.1"/>
</dbReference>
<comment type="caution">
    <text evidence="1">The sequence shown here is derived from an EMBL/GenBank/DDBJ whole genome shotgun (WGS) entry which is preliminary data.</text>
</comment>
<name>A0ABQ2JS76_9ACTN</name>
<reference evidence="2" key="1">
    <citation type="journal article" date="2019" name="Int. J. Syst. Evol. Microbiol.">
        <title>The Global Catalogue of Microorganisms (GCM) 10K type strain sequencing project: providing services to taxonomists for standard genome sequencing and annotation.</title>
        <authorList>
            <consortium name="The Broad Institute Genomics Platform"/>
            <consortium name="The Broad Institute Genome Sequencing Center for Infectious Disease"/>
            <person name="Wu L."/>
            <person name="Ma J."/>
        </authorList>
    </citation>
    <scope>NUCLEOTIDE SEQUENCE [LARGE SCALE GENOMIC DNA]</scope>
    <source>
        <strain evidence="2">CGMCC 4.7323</strain>
    </source>
</reference>
<dbReference type="GeneID" id="301550646"/>
<evidence type="ECO:0000313" key="1">
    <source>
        <dbReference type="EMBL" id="GGN55661.1"/>
    </source>
</evidence>
<proteinExistence type="predicted"/>
<dbReference type="EMBL" id="BMND01000025">
    <property type="protein sequence ID" value="GGN55661.1"/>
    <property type="molecule type" value="Genomic_DNA"/>
</dbReference>
<dbReference type="Pfam" id="PF20188">
    <property type="entry name" value="DUF6551"/>
    <property type="match status" value="1"/>
</dbReference>